<keyword evidence="10 16" id="KW-0472">Membrane</keyword>
<evidence type="ECO:0000256" key="14">
    <source>
        <dbReference type="RuleBase" id="RU004439"/>
    </source>
</evidence>
<evidence type="ECO:0000256" key="2">
    <source>
        <dbReference type="ARBA" id="ARBA00004158"/>
    </source>
</evidence>
<dbReference type="InterPro" id="IPR007110">
    <property type="entry name" value="Ig-like_dom"/>
</dbReference>
<dbReference type="SUPFAM" id="SSF48726">
    <property type="entry name" value="Immunoglobulin"/>
    <property type="match status" value="1"/>
</dbReference>
<gene>
    <name evidence="18" type="ORF">SUZIE_214755</name>
</gene>
<dbReference type="InterPro" id="IPR003597">
    <property type="entry name" value="Ig_C1-set"/>
</dbReference>
<reference evidence="18" key="1">
    <citation type="submission" date="2020-03" db="EMBL/GenBank/DDBJ databases">
        <title>Studies in the Genomics of Life Span.</title>
        <authorList>
            <person name="Glass D."/>
        </authorList>
    </citation>
    <scope>NUCLEOTIDE SEQUENCE</scope>
    <source>
        <strain evidence="18">SUZIE</strain>
        <tissue evidence="18">Muscle</tissue>
    </source>
</reference>
<feature type="region of interest" description="Disordered" evidence="15">
    <location>
        <begin position="575"/>
        <end position="602"/>
    </location>
</feature>
<dbReference type="GO" id="GO:0009897">
    <property type="term" value="C:external side of plasma membrane"/>
    <property type="evidence" value="ECO:0007669"/>
    <property type="project" value="TreeGrafter"/>
</dbReference>
<dbReference type="InterPro" id="IPR001039">
    <property type="entry name" value="MHC_I_a_a1/a2"/>
</dbReference>
<dbReference type="Pfam" id="PF00129">
    <property type="entry name" value="MHC_I"/>
    <property type="match status" value="1"/>
</dbReference>
<feature type="compositionally biased region" description="Low complexity" evidence="15">
    <location>
        <begin position="381"/>
        <end position="392"/>
    </location>
</feature>
<dbReference type="InterPro" id="IPR037055">
    <property type="entry name" value="MHC_I-like_Ag-recog_sf"/>
</dbReference>
<dbReference type="GO" id="GO:0005615">
    <property type="term" value="C:extracellular space"/>
    <property type="evidence" value="ECO:0007669"/>
    <property type="project" value="TreeGrafter"/>
</dbReference>
<evidence type="ECO:0000256" key="15">
    <source>
        <dbReference type="SAM" id="MobiDB-lite"/>
    </source>
</evidence>
<dbReference type="Pfam" id="PF07654">
    <property type="entry name" value="C1-set"/>
    <property type="match status" value="1"/>
</dbReference>
<dbReference type="GO" id="GO:0000139">
    <property type="term" value="C:Golgi membrane"/>
    <property type="evidence" value="ECO:0007669"/>
    <property type="project" value="UniProtKB-SubCell"/>
</dbReference>
<protein>
    <submittedName>
        <fullName evidence="18">Major histocompatibility complex class I-related gene protein</fullName>
    </submittedName>
</protein>
<sequence>MAENLSPDHWERYTQLLRGWQQMFKVELRHLQRHYNHSGLHTYQRMIGCELLEDGSTTGFLQYAYDGQDFIIFNKDTLSWIAVDNVAHITKRAWEANPHELQYQKNWLEEECIAWLKRFLEYGKDTLLRTEPPLVRTSRKEIFPGITTLFCRAYGFYPPEISMIWMKNGEELIQEVDYGDILPSGDGTYQTWVSVELDLQSRDIYSCHVEHCGLHVVLQGPQESESILLVMKAVFGAIVLTIVLTGVGFLFWRRRSQDPGALGCPRHKIGGKTEGEPNCGSRGVMEALTVAPFFNKVLLASLQLCRGGRMEFKLEAHRIVSISLGKIYNSRVQRGGIKLHKNLLVSLVLRSARQVYLSDPCPGLYLAGSAETPVPPPQQPGEPAAGPPAGWGEPPPPTVLAAWPETQPQPERPAVPDAPRAGDAEPAGAVTGAGGASPGREADAAEAAWGRVAAAGGVSDLLPEGLRAARRPCGCPAGGEDRPGAPGASPRADCCCAPRPAEDEPPAPPVVCPRKRGAAGAGGGHAGCPAPDSTPLKKPRRNLEEQPSAGEEDGEEEMETGNVANLISIFGSSFSGLLRKSPGAGREKEEAEESGAEAAEPGQICCDKPVLRDINPWSTAIVAF</sequence>
<evidence type="ECO:0000313" key="18">
    <source>
        <dbReference type="EMBL" id="MBZ3891797.1"/>
    </source>
</evidence>
<evidence type="ECO:0000256" key="11">
    <source>
        <dbReference type="ARBA" id="ARBA00023157"/>
    </source>
</evidence>
<evidence type="ECO:0000256" key="9">
    <source>
        <dbReference type="ARBA" id="ARBA00022989"/>
    </source>
</evidence>
<evidence type="ECO:0000256" key="10">
    <source>
        <dbReference type="ARBA" id="ARBA00023136"/>
    </source>
</evidence>
<feature type="region of interest" description="Disordered" evidence="15">
    <location>
        <begin position="368"/>
        <end position="443"/>
    </location>
</feature>
<dbReference type="GO" id="GO:0031902">
    <property type="term" value="C:late endosome membrane"/>
    <property type="evidence" value="ECO:0007669"/>
    <property type="project" value="UniProtKB-SubCell"/>
</dbReference>
<dbReference type="InterPro" id="IPR050208">
    <property type="entry name" value="MHC_class-I_related"/>
</dbReference>
<keyword evidence="11" id="KW-1015">Disulfide bond</keyword>
<evidence type="ECO:0000256" key="6">
    <source>
        <dbReference type="ARBA" id="ARBA00022692"/>
    </source>
</evidence>
<dbReference type="GO" id="GO:0042612">
    <property type="term" value="C:MHC class I protein complex"/>
    <property type="evidence" value="ECO:0007669"/>
    <property type="project" value="UniProtKB-KW"/>
</dbReference>
<dbReference type="InterPro" id="IPR008653">
    <property type="entry name" value="IER"/>
</dbReference>
<evidence type="ECO:0000256" key="1">
    <source>
        <dbReference type="ARBA" id="ARBA00004115"/>
    </source>
</evidence>
<dbReference type="AlphaFoldDB" id="A0AA41TDD6"/>
<dbReference type="SUPFAM" id="SSF54452">
    <property type="entry name" value="MHC antigen-recognition domain"/>
    <property type="match status" value="1"/>
</dbReference>
<dbReference type="PANTHER" id="PTHR16675">
    <property type="entry name" value="MHC CLASS I-RELATED"/>
    <property type="match status" value="1"/>
</dbReference>
<keyword evidence="6 16" id="KW-0812">Transmembrane</keyword>
<evidence type="ECO:0000259" key="17">
    <source>
        <dbReference type="PROSITE" id="PS50835"/>
    </source>
</evidence>
<dbReference type="InterPro" id="IPR036179">
    <property type="entry name" value="Ig-like_dom_sf"/>
</dbReference>
<dbReference type="Gene3D" id="3.30.500.10">
    <property type="entry name" value="MHC class I-like antigen recognition-like"/>
    <property type="match status" value="1"/>
</dbReference>
<dbReference type="PRINTS" id="PR01638">
    <property type="entry name" value="MHCCLASSI"/>
</dbReference>
<dbReference type="Pfam" id="PF05760">
    <property type="entry name" value="IER"/>
    <property type="match status" value="2"/>
</dbReference>
<feature type="domain" description="Ig-like" evidence="17">
    <location>
        <begin position="132"/>
        <end position="228"/>
    </location>
</feature>
<dbReference type="GO" id="GO:0002474">
    <property type="term" value="P:antigen processing and presentation of peptide antigen via MHC class I"/>
    <property type="evidence" value="ECO:0007669"/>
    <property type="project" value="UniProtKB-KW"/>
</dbReference>
<dbReference type="PROSITE" id="PS50835">
    <property type="entry name" value="IG_LIKE"/>
    <property type="match status" value="1"/>
</dbReference>
<evidence type="ECO:0000256" key="16">
    <source>
        <dbReference type="SAM" id="Phobius"/>
    </source>
</evidence>
<comment type="similarity">
    <text evidence="14">Belongs to the MHC class I family.</text>
</comment>
<dbReference type="InterPro" id="IPR013783">
    <property type="entry name" value="Ig-like_fold"/>
</dbReference>
<evidence type="ECO:0000256" key="7">
    <source>
        <dbReference type="ARBA" id="ARBA00022729"/>
    </source>
</evidence>
<dbReference type="SMART" id="SM00407">
    <property type="entry name" value="IGc1"/>
    <property type="match status" value="1"/>
</dbReference>
<name>A0AA41TDD6_SCICA</name>
<accession>A0AA41TDD6</accession>
<dbReference type="InterPro" id="IPR011161">
    <property type="entry name" value="MHC_I-like_Ag-recog"/>
</dbReference>
<evidence type="ECO:0000256" key="5">
    <source>
        <dbReference type="ARBA" id="ARBA00022451"/>
    </source>
</evidence>
<keyword evidence="7" id="KW-0732">Signal</keyword>
<evidence type="ECO:0000256" key="8">
    <source>
        <dbReference type="ARBA" id="ARBA00022859"/>
    </source>
</evidence>
<feature type="transmembrane region" description="Helical" evidence="16">
    <location>
        <begin position="227"/>
        <end position="252"/>
    </location>
</feature>
<comment type="subcellular location">
    <subcellularLocation>
        <location evidence="2">Early endosome membrane</location>
        <topology evidence="2">Single-pass type I membrane protein</topology>
    </subcellularLocation>
    <subcellularLocation>
        <location evidence="1">Endoplasmic reticulum membrane</location>
        <topology evidence="1">Single-pass type I membrane protein</topology>
    </subcellularLocation>
    <subcellularLocation>
        <location evidence="3">Golgi apparatus membrane</location>
        <topology evidence="3">Single-pass type I membrane protein</topology>
    </subcellularLocation>
    <subcellularLocation>
        <location evidence="13">Late endosome membrane</location>
        <topology evidence="13">Single-pass type I membrane protein</topology>
    </subcellularLocation>
</comment>
<evidence type="ECO:0000256" key="12">
    <source>
        <dbReference type="ARBA" id="ARBA00023180"/>
    </source>
</evidence>
<dbReference type="PANTHER" id="PTHR16675:SF242">
    <property type="entry name" value="MAJOR HISTOCOMPATIBILITY COMPLEX CLASS I-RELATED GENE PROTEIN"/>
    <property type="match status" value="1"/>
</dbReference>
<evidence type="ECO:0000313" key="19">
    <source>
        <dbReference type="Proteomes" id="UP001166674"/>
    </source>
</evidence>
<dbReference type="PROSITE" id="PS00290">
    <property type="entry name" value="IG_MHC"/>
    <property type="match status" value="1"/>
</dbReference>
<keyword evidence="5" id="KW-0490">MHC I</keyword>
<evidence type="ECO:0000256" key="13">
    <source>
        <dbReference type="ARBA" id="ARBA00037817"/>
    </source>
</evidence>
<dbReference type="FunFam" id="2.60.40.10:FF:000204">
    <property type="entry name" value="Major histocompatibility complex, class I-related protein"/>
    <property type="match status" value="1"/>
</dbReference>
<dbReference type="Gene3D" id="2.60.40.10">
    <property type="entry name" value="Immunoglobulins"/>
    <property type="match status" value="1"/>
</dbReference>
<keyword evidence="9 16" id="KW-1133">Transmembrane helix</keyword>
<evidence type="ECO:0000256" key="4">
    <source>
        <dbReference type="ARBA" id="ARBA00006186"/>
    </source>
</evidence>
<dbReference type="InterPro" id="IPR011162">
    <property type="entry name" value="MHC_I/II-like_Ag-recog"/>
</dbReference>
<comment type="caution">
    <text evidence="18">The sequence shown here is derived from an EMBL/GenBank/DDBJ whole genome shotgun (WGS) entry which is preliminary data.</text>
</comment>
<feature type="compositionally biased region" description="Acidic residues" evidence="15">
    <location>
        <begin position="550"/>
        <end position="559"/>
    </location>
</feature>
<evidence type="ECO:0000256" key="3">
    <source>
        <dbReference type="ARBA" id="ARBA00004614"/>
    </source>
</evidence>
<feature type="region of interest" description="Disordered" evidence="15">
    <location>
        <begin position="502"/>
        <end position="562"/>
    </location>
</feature>
<proteinExistence type="inferred from homology"/>
<comment type="similarity">
    <text evidence="4">Belongs to the IER family.</text>
</comment>
<dbReference type="CDD" id="cd07698">
    <property type="entry name" value="IgC1_MHC_I_alpha3"/>
    <property type="match status" value="1"/>
</dbReference>
<keyword evidence="12" id="KW-0325">Glycoprotein</keyword>
<dbReference type="Proteomes" id="UP001166674">
    <property type="component" value="Unassembled WGS sequence"/>
</dbReference>
<dbReference type="GO" id="GO:0031901">
    <property type="term" value="C:early endosome membrane"/>
    <property type="evidence" value="ECO:0007669"/>
    <property type="project" value="UniProtKB-SubCell"/>
</dbReference>
<dbReference type="InterPro" id="IPR003006">
    <property type="entry name" value="Ig/MHC_CS"/>
</dbReference>
<organism evidence="18 19">
    <name type="scientific">Sciurus carolinensis</name>
    <name type="common">Eastern gray squirrel</name>
    <dbReference type="NCBI Taxonomy" id="30640"/>
    <lineage>
        <taxon>Eukaryota</taxon>
        <taxon>Metazoa</taxon>
        <taxon>Chordata</taxon>
        <taxon>Craniata</taxon>
        <taxon>Vertebrata</taxon>
        <taxon>Euteleostomi</taxon>
        <taxon>Mammalia</taxon>
        <taxon>Eutheria</taxon>
        <taxon>Euarchontoglires</taxon>
        <taxon>Glires</taxon>
        <taxon>Rodentia</taxon>
        <taxon>Sciuromorpha</taxon>
        <taxon>Sciuridae</taxon>
        <taxon>Sciurinae</taxon>
        <taxon>Sciurini</taxon>
        <taxon>Sciurus</taxon>
    </lineage>
</organism>
<dbReference type="GO" id="GO:0006955">
    <property type="term" value="P:immune response"/>
    <property type="evidence" value="ECO:0007669"/>
    <property type="project" value="TreeGrafter"/>
</dbReference>
<dbReference type="EMBL" id="JAATJV010453215">
    <property type="protein sequence ID" value="MBZ3891797.1"/>
    <property type="molecule type" value="Genomic_DNA"/>
</dbReference>
<dbReference type="GO" id="GO:0005789">
    <property type="term" value="C:endoplasmic reticulum membrane"/>
    <property type="evidence" value="ECO:0007669"/>
    <property type="project" value="UniProtKB-SubCell"/>
</dbReference>
<dbReference type="FunFam" id="3.30.500.10:FF:000001">
    <property type="entry name" value="H-2 class I histocompatibility antigen, alpha chain"/>
    <property type="match status" value="1"/>
</dbReference>
<keyword evidence="8" id="KW-0391">Immunity</keyword>
<keyword evidence="19" id="KW-1185">Reference proteome</keyword>